<dbReference type="PANTHER" id="PTHR46148:SF52">
    <property type="entry name" value="OS04G0603800 PROTEIN"/>
    <property type="match status" value="1"/>
</dbReference>
<protein>
    <submittedName>
        <fullName evidence="4">Uncharacterized protein</fullName>
    </submittedName>
</protein>
<evidence type="ECO:0000313" key="4">
    <source>
        <dbReference type="EMBL" id="KAA8539774.1"/>
    </source>
</evidence>
<evidence type="ECO:0000259" key="2">
    <source>
        <dbReference type="Pfam" id="PF00385"/>
    </source>
</evidence>
<organism evidence="4 5">
    <name type="scientific">Nyssa sinensis</name>
    <dbReference type="NCBI Taxonomy" id="561372"/>
    <lineage>
        <taxon>Eukaryota</taxon>
        <taxon>Viridiplantae</taxon>
        <taxon>Streptophyta</taxon>
        <taxon>Embryophyta</taxon>
        <taxon>Tracheophyta</taxon>
        <taxon>Spermatophyta</taxon>
        <taxon>Magnoliopsida</taxon>
        <taxon>eudicotyledons</taxon>
        <taxon>Gunneridae</taxon>
        <taxon>Pentapetalae</taxon>
        <taxon>asterids</taxon>
        <taxon>Cornales</taxon>
        <taxon>Nyssaceae</taxon>
        <taxon>Nyssa</taxon>
    </lineage>
</organism>
<name>A0A5J5BAV1_9ASTE</name>
<feature type="region of interest" description="Disordered" evidence="1">
    <location>
        <begin position="251"/>
        <end position="283"/>
    </location>
</feature>
<evidence type="ECO:0000256" key="1">
    <source>
        <dbReference type="SAM" id="MobiDB-lite"/>
    </source>
</evidence>
<sequence length="283" mass="32222">MGSPSLNALFTAHAPLWDDIKAEATGHPYMERIGKLATDRPGMTPFQALYGRLPPTIPRYLIGTSPVHEVDQNLASRDEILCQLKINLHSAINRMKQVADSKRCNIEYQVGDLVFLRLHPYRQQTVFRRASQKLASPLYGPYPIEQRVGKVAYKLKLPDGSKIHPIFHVSLLKQKVGESNNATLDLPLTDDDGTIVLEPDVILNTRWVKKGSRFVEESLIKWKRLPVDDATWEETAVIQDRYLNMNLEDKVPVHNGGIDKPRPQPPQPRPQQPRRSQRIPRPN</sequence>
<accession>A0A5J5BAV1</accession>
<dbReference type="InterPro" id="IPR023780">
    <property type="entry name" value="Chromo_domain"/>
</dbReference>
<keyword evidence="5" id="KW-1185">Reference proteome</keyword>
<dbReference type="EMBL" id="CM018037">
    <property type="protein sequence ID" value="KAA8539774.1"/>
    <property type="molecule type" value="Genomic_DNA"/>
</dbReference>
<feature type="compositionally biased region" description="Basic and acidic residues" evidence="1">
    <location>
        <begin position="251"/>
        <end position="262"/>
    </location>
</feature>
<dbReference type="PANTHER" id="PTHR46148">
    <property type="entry name" value="CHROMO DOMAIN-CONTAINING PROTEIN"/>
    <property type="match status" value="1"/>
</dbReference>
<feature type="domain" description="Tf2-1-like SH3-like" evidence="3">
    <location>
        <begin position="111"/>
        <end position="174"/>
    </location>
</feature>
<dbReference type="InterPro" id="IPR016197">
    <property type="entry name" value="Chromo-like_dom_sf"/>
</dbReference>
<evidence type="ECO:0000259" key="3">
    <source>
        <dbReference type="Pfam" id="PF24626"/>
    </source>
</evidence>
<dbReference type="InterPro" id="IPR056924">
    <property type="entry name" value="SH3_Tf2-1"/>
</dbReference>
<reference evidence="4 5" key="1">
    <citation type="submission" date="2019-09" db="EMBL/GenBank/DDBJ databases">
        <title>A chromosome-level genome assembly of the Chinese tupelo Nyssa sinensis.</title>
        <authorList>
            <person name="Yang X."/>
            <person name="Kang M."/>
            <person name="Yang Y."/>
            <person name="Xiong H."/>
            <person name="Wang M."/>
            <person name="Zhang Z."/>
            <person name="Wang Z."/>
            <person name="Wu H."/>
            <person name="Ma T."/>
            <person name="Liu J."/>
            <person name="Xi Z."/>
        </authorList>
    </citation>
    <scope>NUCLEOTIDE SEQUENCE [LARGE SCALE GENOMIC DNA]</scope>
    <source>
        <strain evidence="4">J267</strain>
        <tissue evidence="4">Leaf</tissue>
    </source>
</reference>
<proteinExistence type="predicted"/>
<dbReference type="AlphaFoldDB" id="A0A5J5BAV1"/>
<gene>
    <name evidence="4" type="ORF">F0562_026466</name>
</gene>
<dbReference type="OrthoDB" id="5554229at2759"/>
<dbReference type="Gene3D" id="2.40.50.40">
    <property type="match status" value="1"/>
</dbReference>
<evidence type="ECO:0000313" key="5">
    <source>
        <dbReference type="Proteomes" id="UP000325577"/>
    </source>
</evidence>
<dbReference type="Proteomes" id="UP000325577">
    <property type="component" value="Linkage Group LG14"/>
</dbReference>
<feature type="domain" description="Chromo" evidence="2">
    <location>
        <begin position="198"/>
        <end position="241"/>
    </location>
</feature>
<dbReference type="Pfam" id="PF24626">
    <property type="entry name" value="SH3_Tf2-1"/>
    <property type="match status" value="1"/>
</dbReference>
<dbReference type="SUPFAM" id="SSF54160">
    <property type="entry name" value="Chromo domain-like"/>
    <property type="match status" value="1"/>
</dbReference>
<dbReference type="Pfam" id="PF00385">
    <property type="entry name" value="Chromo"/>
    <property type="match status" value="1"/>
</dbReference>